<dbReference type="InterPro" id="IPR002156">
    <property type="entry name" value="RNaseH_domain"/>
</dbReference>
<dbReference type="SUPFAM" id="SSF53098">
    <property type="entry name" value="Ribonuclease H-like"/>
    <property type="match status" value="1"/>
</dbReference>
<dbReference type="GO" id="GO:0004523">
    <property type="term" value="F:RNA-DNA hybrid ribonuclease activity"/>
    <property type="evidence" value="ECO:0007669"/>
    <property type="project" value="InterPro"/>
</dbReference>
<sequence>MGLKQVKILRWQPPPYSFVKLNCDGCSRDNPGEVAMGGIIRSNKGEFIWAYGSFLGNQTKMVAELEALYEGLKYCAANGLHDVIVNSDSMSLVQCVNSKTSPLWMYHGKFREIIHILQDCNMKVLHCFREINVVADYLVNYACNEREHFNWHSPRLLPEFARGLINLDKLQMPYIRNLC</sequence>
<evidence type="ECO:0000259" key="1">
    <source>
        <dbReference type="PROSITE" id="PS50879"/>
    </source>
</evidence>
<comment type="caution">
    <text evidence="2">The sequence shown here is derived from an EMBL/GenBank/DDBJ whole genome shotgun (WGS) entry which is preliminary data.</text>
</comment>
<dbReference type="InterPro" id="IPR053151">
    <property type="entry name" value="RNase_H-like"/>
</dbReference>
<accession>A0AAD7VDB8</accession>
<organism evidence="2 3">
    <name type="scientific">Quillaja saponaria</name>
    <name type="common">Soap bark tree</name>
    <dbReference type="NCBI Taxonomy" id="32244"/>
    <lineage>
        <taxon>Eukaryota</taxon>
        <taxon>Viridiplantae</taxon>
        <taxon>Streptophyta</taxon>
        <taxon>Embryophyta</taxon>
        <taxon>Tracheophyta</taxon>
        <taxon>Spermatophyta</taxon>
        <taxon>Magnoliopsida</taxon>
        <taxon>eudicotyledons</taxon>
        <taxon>Gunneridae</taxon>
        <taxon>Pentapetalae</taxon>
        <taxon>rosids</taxon>
        <taxon>fabids</taxon>
        <taxon>Fabales</taxon>
        <taxon>Quillajaceae</taxon>
        <taxon>Quillaja</taxon>
    </lineage>
</organism>
<dbReference type="GO" id="GO:0003676">
    <property type="term" value="F:nucleic acid binding"/>
    <property type="evidence" value="ECO:0007669"/>
    <property type="project" value="InterPro"/>
</dbReference>
<dbReference type="AlphaFoldDB" id="A0AAD7VDB8"/>
<dbReference type="InterPro" id="IPR044730">
    <property type="entry name" value="RNase_H-like_dom_plant"/>
</dbReference>
<proteinExistence type="predicted"/>
<name>A0AAD7VDB8_QUISA</name>
<dbReference type="Proteomes" id="UP001163823">
    <property type="component" value="Chromosome 4"/>
</dbReference>
<dbReference type="PANTHER" id="PTHR47723:SF19">
    <property type="entry name" value="POLYNUCLEOTIDYL TRANSFERASE, RIBONUCLEASE H-LIKE SUPERFAMILY PROTEIN"/>
    <property type="match status" value="1"/>
</dbReference>
<evidence type="ECO:0000313" key="2">
    <source>
        <dbReference type="EMBL" id="KAJ7971706.1"/>
    </source>
</evidence>
<evidence type="ECO:0000313" key="3">
    <source>
        <dbReference type="Proteomes" id="UP001163823"/>
    </source>
</evidence>
<dbReference type="CDD" id="cd06222">
    <property type="entry name" value="RNase_H_like"/>
    <property type="match status" value="1"/>
</dbReference>
<dbReference type="InterPro" id="IPR036397">
    <property type="entry name" value="RNaseH_sf"/>
</dbReference>
<gene>
    <name evidence="2" type="ORF">O6P43_009697</name>
</gene>
<dbReference type="Pfam" id="PF13456">
    <property type="entry name" value="RVT_3"/>
    <property type="match status" value="1"/>
</dbReference>
<reference evidence="2" key="1">
    <citation type="journal article" date="2023" name="Science">
        <title>Elucidation of the pathway for biosynthesis of saponin adjuvants from the soapbark tree.</title>
        <authorList>
            <person name="Reed J."/>
            <person name="Orme A."/>
            <person name="El-Demerdash A."/>
            <person name="Owen C."/>
            <person name="Martin L.B.B."/>
            <person name="Misra R.C."/>
            <person name="Kikuchi S."/>
            <person name="Rejzek M."/>
            <person name="Martin A.C."/>
            <person name="Harkess A."/>
            <person name="Leebens-Mack J."/>
            <person name="Louveau T."/>
            <person name="Stephenson M.J."/>
            <person name="Osbourn A."/>
        </authorList>
    </citation>
    <scope>NUCLEOTIDE SEQUENCE</scope>
    <source>
        <strain evidence="2">S10</strain>
    </source>
</reference>
<keyword evidence="3" id="KW-1185">Reference proteome</keyword>
<dbReference type="KEGG" id="qsa:O6P43_009697"/>
<dbReference type="Gene3D" id="3.30.420.10">
    <property type="entry name" value="Ribonuclease H-like superfamily/Ribonuclease H"/>
    <property type="match status" value="1"/>
</dbReference>
<dbReference type="PANTHER" id="PTHR47723">
    <property type="entry name" value="OS05G0353850 PROTEIN"/>
    <property type="match status" value="1"/>
</dbReference>
<dbReference type="EMBL" id="JARAOO010000004">
    <property type="protein sequence ID" value="KAJ7971706.1"/>
    <property type="molecule type" value="Genomic_DNA"/>
</dbReference>
<protein>
    <submittedName>
        <fullName evidence="2">Ribonuclease H protein</fullName>
    </submittedName>
</protein>
<feature type="domain" description="RNase H type-1" evidence="1">
    <location>
        <begin position="15"/>
        <end position="144"/>
    </location>
</feature>
<dbReference type="PROSITE" id="PS50879">
    <property type="entry name" value="RNASE_H_1"/>
    <property type="match status" value="1"/>
</dbReference>
<dbReference type="InterPro" id="IPR012337">
    <property type="entry name" value="RNaseH-like_sf"/>
</dbReference>